<protein>
    <submittedName>
        <fullName evidence="1">Uncharacterized protein</fullName>
    </submittedName>
</protein>
<evidence type="ECO:0000313" key="1">
    <source>
        <dbReference type="EMBL" id="KAJ7530626.1"/>
    </source>
</evidence>
<sequence length="651" mass="71359">MKPRKSVTIRLSVVVISVLIACYCSHAQGTGPSADAQALLDFQRAADLDHKLNGSWTAGSDPCTAGWTGIRCDGLNQVIKIELPNVGLRGNLGANTVSRLSNLHVINLMQNSLSGSIPPDLGLCTSLWQIFLNSNGFNGSIPDVWLGMHRLHRLYLSNNSLQGQIPVSLATLRMLYSLRLEGNHLSGSIPDLGNSNLTDLSFADNNLLGQIPFSFRLYEKASFLGNPLLCGDPLTTQCEEVEAPAISTSVQPGSTLGSRSKRGLKALWLVFIALADVVVVVALTLSFLAYYKHKYSSNGSERGKLQSMKVAPHGPESTEMMSQFSLGGQGVVPPWADGSSRHMGRLYFCRGSGGRRFGIEELLCASAETLGKGSVATTYKVALPGIATVVVKRLLGKNEMPTAKFEEHMGALGKLTHPNVVPLFAYYHYGERERLLIYEYMPNGSLHDRLHGKNSGWSPGRGTLPWTTRRGIAHAVSKGLTFLHEARQMHKLPHGNINSSNILLDANWVARISGFSPFWNVEMVVKWGSGYRAPECNKAKHVSQKADVYSYGVLLLEILSRKQPSLHVSNPSNGIDLPLWINSLPKQEWRSALDSEIAKNCSNEDENEMLDFLQIALKCCSLVPAERPKMTVVHTMIEQILAPLPKPNQQY</sequence>
<keyword evidence="2" id="KW-1185">Reference proteome</keyword>
<reference evidence="2" key="1">
    <citation type="journal article" date="2024" name="Proc. Natl. Acad. Sci. U.S.A.">
        <title>Extraordinary preservation of gene collinearity over three hundred million years revealed in homosporous lycophytes.</title>
        <authorList>
            <person name="Li C."/>
            <person name="Wickell D."/>
            <person name="Kuo L.Y."/>
            <person name="Chen X."/>
            <person name="Nie B."/>
            <person name="Liao X."/>
            <person name="Peng D."/>
            <person name="Ji J."/>
            <person name="Jenkins J."/>
            <person name="Williams M."/>
            <person name="Shu S."/>
            <person name="Plott C."/>
            <person name="Barry K."/>
            <person name="Rajasekar S."/>
            <person name="Grimwood J."/>
            <person name="Han X."/>
            <person name="Sun S."/>
            <person name="Hou Z."/>
            <person name="He W."/>
            <person name="Dai G."/>
            <person name="Sun C."/>
            <person name="Schmutz J."/>
            <person name="Leebens-Mack J.H."/>
            <person name="Li F.W."/>
            <person name="Wang L."/>
        </authorList>
    </citation>
    <scope>NUCLEOTIDE SEQUENCE [LARGE SCALE GENOMIC DNA]</scope>
    <source>
        <strain evidence="2">cv. PW_Plant_1</strain>
    </source>
</reference>
<comment type="caution">
    <text evidence="1">The sequence shown here is derived from an EMBL/GenBank/DDBJ whole genome shotgun (WGS) entry which is preliminary data.</text>
</comment>
<dbReference type="Proteomes" id="UP001162992">
    <property type="component" value="Chromosome 14"/>
</dbReference>
<accession>A0ACC2BLL4</accession>
<proteinExistence type="predicted"/>
<dbReference type="EMBL" id="CM055105">
    <property type="protein sequence ID" value="KAJ7530626.1"/>
    <property type="molecule type" value="Genomic_DNA"/>
</dbReference>
<gene>
    <name evidence="1" type="ORF">O6H91_14G011200</name>
</gene>
<evidence type="ECO:0000313" key="2">
    <source>
        <dbReference type="Proteomes" id="UP001162992"/>
    </source>
</evidence>
<name>A0ACC2BLL4_DIPCM</name>
<organism evidence="1 2">
    <name type="scientific">Diphasiastrum complanatum</name>
    <name type="common">Issler's clubmoss</name>
    <name type="synonym">Lycopodium complanatum</name>
    <dbReference type="NCBI Taxonomy" id="34168"/>
    <lineage>
        <taxon>Eukaryota</taxon>
        <taxon>Viridiplantae</taxon>
        <taxon>Streptophyta</taxon>
        <taxon>Embryophyta</taxon>
        <taxon>Tracheophyta</taxon>
        <taxon>Lycopodiopsida</taxon>
        <taxon>Lycopodiales</taxon>
        <taxon>Lycopodiaceae</taxon>
        <taxon>Lycopodioideae</taxon>
        <taxon>Diphasiastrum</taxon>
    </lineage>
</organism>